<keyword evidence="1" id="KW-0732">Signal</keyword>
<evidence type="ECO:0000256" key="1">
    <source>
        <dbReference type="SAM" id="SignalP"/>
    </source>
</evidence>
<feature type="domain" description="Phosphodiester glycosidase" evidence="2">
    <location>
        <begin position="77"/>
        <end position="220"/>
    </location>
</feature>
<dbReference type="Proteomes" id="UP000284407">
    <property type="component" value="Unassembled WGS sequence"/>
</dbReference>
<dbReference type="EMBL" id="RAQK01000001">
    <property type="protein sequence ID" value="RKE97327.1"/>
    <property type="molecule type" value="Genomic_DNA"/>
</dbReference>
<reference evidence="3 4" key="1">
    <citation type="submission" date="2018-09" db="EMBL/GenBank/DDBJ databases">
        <title>Genomic Encyclopedia of Archaeal and Bacterial Type Strains, Phase II (KMG-II): from individual species to whole genera.</title>
        <authorList>
            <person name="Goeker M."/>
        </authorList>
    </citation>
    <scope>NUCLEOTIDE SEQUENCE [LARGE SCALE GENOMIC DNA]</scope>
    <source>
        <strain evidence="3 4">DSM 11458</strain>
    </source>
</reference>
<comment type="caution">
    <text evidence="3">The sequence shown here is derived from an EMBL/GenBank/DDBJ whole genome shotgun (WGS) entry which is preliminary data.</text>
</comment>
<name>A0A420DT93_9RHOB</name>
<gene>
    <name evidence="3" type="ORF">C8N30_1925</name>
</gene>
<evidence type="ECO:0000259" key="2">
    <source>
        <dbReference type="Pfam" id="PF09992"/>
    </source>
</evidence>
<feature type="chain" id="PRO_5019493813" evidence="1">
    <location>
        <begin position="21"/>
        <end position="262"/>
    </location>
</feature>
<protein>
    <submittedName>
        <fullName evidence="3">Uncharacterized protein YigE (DUF2233 family)</fullName>
    </submittedName>
</protein>
<keyword evidence="4" id="KW-1185">Reference proteome</keyword>
<feature type="signal peptide" evidence="1">
    <location>
        <begin position="1"/>
        <end position="20"/>
    </location>
</feature>
<evidence type="ECO:0000313" key="4">
    <source>
        <dbReference type="Proteomes" id="UP000284407"/>
    </source>
</evidence>
<dbReference type="InterPro" id="IPR018711">
    <property type="entry name" value="NAGPA"/>
</dbReference>
<dbReference type="Pfam" id="PF09992">
    <property type="entry name" value="NAGPA"/>
    <property type="match status" value="1"/>
</dbReference>
<organism evidence="3 4">
    <name type="scientific">Sulfitobacter guttiformis</name>
    <dbReference type="NCBI Taxonomy" id="74349"/>
    <lineage>
        <taxon>Bacteria</taxon>
        <taxon>Pseudomonadati</taxon>
        <taxon>Pseudomonadota</taxon>
        <taxon>Alphaproteobacteria</taxon>
        <taxon>Rhodobacterales</taxon>
        <taxon>Roseobacteraceae</taxon>
        <taxon>Sulfitobacter</taxon>
    </lineage>
</organism>
<accession>A0A420DT93</accession>
<dbReference type="AlphaFoldDB" id="A0A420DT93"/>
<dbReference type="STRING" id="1443111.Z949_3954"/>
<dbReference type="RefSeq" id="WP_025064253.1">
    <property type="nucleotide sequence ID" value="NZ_RAQK01000001.1"/>
</dbReference>
<evidence type="ECO:0000313" key="3">
    <source>
        <dbReference type="EMBL" id="RKE97327.1"/>
    </source>
</evidence>
<sequence>MIRNAAFCAAVWFVAHPALAQTCREEMYKDVGYIVCDVDLTQQVLRLFLYDESGTRPYGYFSTLNAALEEQGFALGFAANAGMYHSDRSPVGLYIEDGGMIQDVVTNAGPGNFGLLPNGILCLRDRRADVFETLRYVEEKPDCGSATQSGPMLVIDGELHPRFLVDATSKYVRNGVGTSEDGTIASFVISNSPVTFHTFGSLFRDHLGLKNALYFDGNVSRLRAPELNRNDIGFGALGPIIGVVEGQQPPPLPLPLDDPYEE</sequence>
<proteinExistence type="predicted"/>